<sequence length="922" mass="108433">MEDGSSGISPNESQQENLPALQILQELVDTNQISEDLFKDLSFKLTKLHQAFCQSCANEQKLMRRTREFDKELKSQKLIIQNTAQEQQEHRVLLSSLRQYVTNIQTELDATTEQIFLTESNTRVKNKEKEKLEEKVSKAHDEETTKLAPSRNKIQIEIDSLEKAISEIQQKIANLIKFSNDVKERITNAEEQLIELEKKKRESNSKMLEIGSIPVKIRQKCSQVESNHNSLLAEEKNSNIQLQTIENNLFQLQSKSHDYEVEFQRVTKDIDSVSQATMALRSQCDEYRKQISDKTAQKQQLEFDTKKASKEIVELDKEISGFDSKLESIGKDMEKKQSETSKMEEMIARLLLEKASYETQLKTLQNDRRLERDNVAKLKTQYQTQLNEKEAALQALLAMETVNEELHKRINEALDERDRKQALLDNLVVKDKDLAQQLVDVSLVRNRKAREMAIMKKKTRDSKAMAMEKNLHFLDLCRKYEQNQIKMREYSELYEKVKIDRNKNVNTIQTSKQLIVELKEKIKILENETEVLRREYEQIAFSVKQQKNELVQAYKKRDATKVDLKQSEIRYQELMSKIDFQAGETERMNHILQSLEDQINYQQGRYSAQADDCADRQRMLIDKQDELCIIYEQFNRHQEIMKKGEAAISEKEEEIKLLNLQLRDFTRRIEVMQRKIPQLRSYNEEIEELRKQLKHEKAQVDEVSKKLEIPDLKERKRAYCGHDFSLKELEDKVSLYEQRINSKEQQLWEKQILLREINDKIKEIADDPGRDATKNQKVLEKGGRIRAETMKTRRKKLATLSELAIYQAQKEELKKQKEDIQHEIDAANERSARGEAFDDFSARMLRMYSRDVSRSRLMSRNEMYDEDDDDDENKPHGRQKYDAYPTADGLSRPYGAFPVFQPAPPPGYIRHYHKENPIPIEM</sequence>
<gene>
    <name evidence="4" type="ORF">M9Y10_005459</name>
</gene>
<keyword evidence="1 2" id="KW-0175">Coiled coil</keyword>
<dbReference type="Proteomes" id="UP001470230">
    <property type="component" value="Unassembled WGS sequence"/>
</dbReference>
<keyword evidence="5" id="KW-1185">Reference proteome</keyword>
<accession>A0ABR2JLF7</accession>
<comment type="caution">
    <text evidence="4">The sequence shown here is derived from an EMBL/GenBank/DDBJ whole genome shotgun (WGS) entry which is preliminary data.</text>
</comment>
<evidence type="ECO:0000256" key="3">
    <source>
        <dbReference type="SAM" id="MobiDB-lite"/>
    </source>
</evidence>
<feature type="coiled-coil region" evidence="2">
    <location>
        <begin position="122"/>
        <end position="206"/>
    </location>
</feature>
<name>A0ABR2JLF7_9EUKA</name>
<feature type="coiled-coil region" evidence="2">
    <location>
        <begin position="508"/>
        <end position="535"/>
    </location>
</feature>
<feature type="region of interest" description="Disordered" evidence="3">
    <location>
        <begin position="859"/>
        <end position="889"/>
    </location>
</feature>
<reference evidence="4 5" key="1">
    <citation type="submission" date="2024-04" db="EMBL/GenBank/DDBJ databases">
        <title>Tritrichomonas musculus Genome.</title>
        <authorList>
            <person name="Alves-Ferreira E."/>
            <person name="Grigg M."/>
            <person name="Lorenzi H."/>
            <person name="Galac M."/>
        </authorList>
    </citation>
    <scope>NUCLEOTIDE SEQUENCE [LARGE SCALE GENOMIC DNA]</scope>
    <source>
        <strain evidence="4 5">EAF2021</strain>
    </source>
</reference>
<feature type="coiled-coil region" evidence="2">
    <location>
        <begin position="641"/>
        <end position="746"/>
    </location>
</feature>
<dbReference type="PANTHER" id="PTHR32083">
    <property type="entry name" value="CILIA AND FLAGELLA-ASSOCIATED PROTEIN 58-RELATED"/>
    <property type="match status" value="1"/>
</dbReference>
<dbReference type="PANTHER" id="PTHR32083:SF34">
    <property type="entry name" value="COILED-COIL DOMAIN-CONTAINING PROTEIN 146"/>
    <property type="match status" value="1"/>
</dbReference>
<evidence type="ECO:0000313" key="5">
    <source>
        <dbReference type="Proteomes" id="UP001470230"/>
    </source>
</evidence>
<feature type="coiled-coil region" evidence="2">
    <location>
        <begin position="796"/>
        <end position="830"/>
    </location>
</feature>
<evidence type="ECO:0000256" key="2">
    <source>
        <dbReference type="SAM" id="Coils"/>
    </source>
</evidence>
<evidence type="ECO:0000256" key="1">
    <source>
        <dbReference type="ARBA" id="ARBA00023054"/>
    </source>
</evidence>
<protein>
    <submittedName>
        <fullName evidence="4">Uncharacterized protein</fullName>
    </submittedName>
</protein>
<organism evidence="4 5">
    <name type="scientific">Tritrichomonas musculus</name>
    <dbReference type="NCBI Taxonomy" id="1915356"/>
    <lineage>
        <taxon>Eukaryota</taxon>
        <taxon>Metamonada</taxon>
        <taxon>Parabasalia</taxon>
        <taxon>Tritrichomonadida</taxon>
        <taxon>Tritrichomonadidae</taxon>
        <taxon>Tritrichomonas</taxon>
    </lineage>
</organism>
<proteinExistence type="predicted"/>
<feature type="coiled-coil region" evidence="2">
    <location>
        <begin position="242"/>
        <end position="430"/>
    </location>
</feature>
<dbReference type="EMBL" id="JAPFFF010000011">
    <property type="protein sequence ID" value="KAK8878679.1"/>
    <property type="molecule type" value="Genomic_DNA"/>
</dbReference>
<evidence type="ECO:0000313" key="4">
    <source>
        <dbReference type="EMBL" id="KAK8878679.1"/>
    </source>
</evidence>
<dbReference type="Gene3D" id="1.10.287.1490">
    <property type="match status" value="1"/>
</dbReference>